<reference evidence="1" key="1">
    <citation type="submission" date="2023-06" db="EMBL/GenBank/DDBJ databases">
        <title>Genome-scale phylogeny and comparative genomics of the fungal order Sordariales.</title>
        <authorList>
            <consortium name="Lawrence Berkeley National Laboratory"/>
            <person name="Hensen N."/>
            <person name="Bonometti L."/>
            <person name="Westerberg I."/>
            <person name="Brannstrom I.O."/>
            <person name="Guillou S."/>
            <person name="Cros-Aarteil S."/>
            <person name="Calhoun S."/>
            <person name="Haridas S."/>
            <person name="Kuo A."/>
            <person name="Mondo S."/>
            <person name="Pangilinan J."/>
            <person name="Riley R."/>
            <person name="Labutti K."/>
            <person name="Andreopoulos B."/>
            <person name="Lipzen A."/>
            <person name="Chen C."/>
            <person name="Yanf M."/>
            <person name="Daum C."/>
            <person name="Ng V."/>
            <person name="Clum A."/>
            <person name="Steindorff A."/>
            <person name="Ohm R."/>
            <person name="Martin F."/>
            <person name="Silar P."/>
            <person name="Natvig D."/>
            <person name="Lalanne C."/>
            <person name="Gautier V."/>
            <person name="Ament-Velasquez S.L."/>
            <person name="Kruys A."/>
            <person name="Hutchinson M.I."/>
            <person name="Powell A.J."/>
            <person name="Barry K."/>
            <person name="Miller A.N."/>
            <person name="Grigoriev I.V."/>
            <person name="Debuchy R."/>
            <person name="Gladieux P."/>
            <person name="Thoren M.H."/>
            <person name="Johannesson H."/>
        </authorList>
    </citation>
    <scope>NUCLEOTIDE SEQUENCE</scope>
    <source>
        <strain evidence="1">SMH4607-1</strain>
    </source>
</reference>
<organism evidence="1 2">
    <name type="scientific">Lasiosphaeris hirsuta</name>
    <dbReference type="NCBI Taxonomy" id="260670"/>
    <lineage>
        <taxon>Eukaryota</taxon>
        <taxon>Fungi</taxon>
        <taxon>Dikarya</taxon>
        <taxon>Ascomycota</taxon>
        <taxon>Pezizomycotina</taxon>
        <taxon>Sordariomycetes</taxon>
        <taxon>Sordariomycetidae</taxon>
        <taxon>Sordariales</taxon>
        <taxon>Lasiosphaeriaceae</taxon>
        <taxon>Lasiosphaeris</taxon>
    </lineage>
</organism>
<sequence>MEVALTFGSLGDIIAVCQIAIQLGRALGAGQAGASSSDRAYQALRKNLRYLRQSANPSFLARCRQVVATYEQHDTSSILVCLTRETKTVVDECGTLIQQTLDLLMPRYEQSLRPGGSRNWVRGYL</sequence>
<evidence type="ECO:0000313" key="2">
    <source>
        <dbReference type="Proteomes" id="UP001172102"/>
    </source>
</evidence>
<dbReference type="Proteomes" id="UP001172102">
    <property type="component" value="Unassembled WGS sequence"/>
</dbReference>
<accession>A0AA40BCT4</accession>
<evidence type="ECO:0000313" key="1">
    <source>
        <dbReference type="EMBL" id="KAK0731893.1"/>
    </source>
</evidence>
<proteinExistence type="predicted"/>
<dbReference type="AlphaFoldDB" id="A0AA40BCT4"/>
<protein>
    <submittedName>
        <fullName evidence="1">Uncharacterized protein</fullName>
    </submittedName>
</protein>
<gene>
    <name evidence="1" type="ORF">B0H67DRAFT_654855</name>
</gene>
<comment type="caution">
    <text evidence="1">The sequence shown here is derived from an EMBL/GenBank/DDBJ whole genome shotgun (WGS) entry which is preliminary data.</text>
</comment>
<name>A0AA40BCT4_9PEZI</name>
<keyword evidence="2" id="KW-1185">Reference proteome</keyword>
<dbReference type="EMBL" id="JAUKUA010000001">
    <property type="protein sequence ID" value="KAK0731893.1"/>
    <property type="molecule type" value="Genomic_DNA"/>
</dbReference>